<evidence type="ECO:0000256" key="7">
    <source>
        <dbReference type="SAM" id="MobiDB-lite"/>
    </source>
</evidence>
<feature type="compositionally biased region" description="Polar residues" evidence="7">
    <location>
        <begin position="283"/>
        <end position="302"/>
    </location>
</feature>
<feature type="region of interest" description="Disordered" evidence="7">
    <location>
        <begin position="283"/>
        <end position="339"/>
    </location>
</feature>
<evidence type="ECO:0000313" key="10">
    <source>
        <dbReference type="RefSeq" id="XP_018116166.1"/>
    </source>
</evidence>
<dbReference type="InterPro" id="IPR008271">
    <property type="entry name" value="Ser/Thr_kinase_AS"/>
</dbReference>
<sequence length="798" mass="89913">MSKEDSLATCLAKMYENKFEKSKSVNRSPGGVSNVEKKLNLLNEKMDKLLHFQEDVMGKLENVHHNMDMLEKGMDMLAVLRGPSQQILPENIEIIQSPGHSSCSELIRLLKSIHEDSVIHKEKLDSLERMVSTMEKVVAFVGSTLRNSKIVDFILKGTVPWKKESKDEAKDKSEEKEVKTKPGLNRGVGQAEAQKVTEDSKRSSALEDLSQKAAQSTTIKLDSTVSTQEASKYCENAQGSKTCVQKMEKEQFGVASQYNQTTTNQVIEQSTRQKDQAVTNQLTEQSTCQKNQAATNQLTEQSTRQKDHYSGTKEENHSAASINKSGSQLKLKQPSKEQVISTNTAEQLKVKKTEILTPGKDTVKQTLAFHGIDISQEVIAEDKQPSLSVKLGKVQPSCNKNTKCMKRQESGDIKSVGQQRTNDIDHAQLTEDHGKGAEEHHIGVIARKKSVDSEASFLHVIDDCPPPPAPFNHRIVSIKQAILSSCYSVSQHEVLGGRGRFGQVHRCVEKATGLQLAAKIIKVKGAKDRDEVKNEINVMNQLNHVNLIQLYDAFECKNDLILIMEYLDGGELFDRITDENYSLTELDAIMFTKQICEGIYYVHQQYILHLDLKPENILCVNRTGNQIKIIDFGLARRYKPREKLKVNFGTPEFLAPEVVNYDFVSFPTDMWSVGVITYMLLSGLSPFLGESDAETMNYIVNCNWDFDSETFEQVSEEAKDFISKLLIKEKSCRLSAGQCLKHEWLVNLPIKAKKYKVSLKSQILLQKYMAQKKWKKHFYVVAAANRLKKFQAISLKPA</sequence>
<dbReference type="GO" id="GO:0004687">
    <property type="term" value="F:myosin light chain kinase activity"/>
    <property type="evidence" value="ECO:0000318"/>
    <property type="project" value="GO_Central"/>
</dbReference>
<evidence type="ECO:0000256" key="3">
    <source>
        <dbReference type="ARBA" id="ARBA00022679"/>
    </source>
</evidence>
<dbReference type="FunFam" id="3.30.200.20:FF:000196">
    <property type="entry name" value="Myosin light chain kinase family, member 4"/>
    <property type="match status" value="1"/>
</dbReference>
<dbReference type="Pfam" id="PF00069">
    <property type="entry name" value="Pkinase"/>
    <property type="match status" value="1"/>
</dbReference>
<feature type="compositionally biased region" description="Basic and acidic residues" evidence="7">
    <location>
        <begin position="303"/>
        <end position="317"/>
    </location>
</feature>
<evidence type="ECO:0000259" key="8">
    <source>
        <dbReference type="PROSITE" id="PS50011"/>
    </source>
</evidence>
<keyword evidence="2" id="KW-0723">Serine/threonine-protein kinase</keyword>
<dbReference type="OrthoDB" id="10260894at2759"/>
<dbReference type="GO" id="GO:0045214">
    <property type="term" value="P:sarcomere organization"/>
    <property type="evidence" value="ECO:0000318"/>
    <property type="project" value="GO_Central"/>
</dbReference>
<gene>
    <name evidence="10" type="primary">LOC108715487</name>
</gene>
<dbReference type="PANTHER" id="PTHR24342">
    <property type="entry name" value="SERINE/THREONINE-PROTEIN KINASE 17"/>
    <property type="match status" value="1"/>
</dbReference>
<dbReference type="AlphaFoldDB" id="A0A8J0V737"/>
<keyword evidence="5 10" id="KW-0418">Kinase</keyword>
<reference evidence="10" key="1">
    <citation type="submission" date="2025-08" db="UniProtKB">
        <authorList>
            <consortium name="RefSeq"/>
        </authorList>
    </citation>
    <scope>IDENTIFICATION</scope>
    <source>
        <strain evidence="10">J_2021</strain>
        <tissue evidence="10">Erythrocytes</tissue>
    </source>
</reference>
<dbReference type="GO" id="GO:0043065">
    <property type="term" value="P:positive regulation of apoptotic process"/>
    <property type="evidence" value="ECO:0007669"/>
    <property type="project" value="TreeGrafter"/>
</dbReference>
<name>A0A8J0V737_XENLA</name>
<dbReference type="InterPro" id="IPR011009">
    <property type="entry name" value="Kinase-like_dom_sf"/>
</dbReference>
<dbReference type="Gene3D" id="3.30.200.20">
    <property type="entry name" value="Phosphorylase Kinase, domain 1"/>
    <property type="match status" value="1"/>
</dbReference>
<keyword evidence="6" id="KW-0067">ATP-binding</keyword>
<keyword evidence="9" id="KW-1185">Reference proteome</keyword>
<feature type="compositionally biased region" description="Basic and acidic residues" evidence="7">
    <location>
        <begin position="195"/>
        <end position="205"/>
    </location>
</feature>
<dbReference type="GO" id="GO:0005524">
    <property type="term" value="F:ATP binding"/>
    <property type="evidence" value="ECO:0007669"/>
    <property type="project" value="UniProtKB-KW"/>
</dbReference>
<dbReference type="Proteomes" id="UP000186698">
    <property type="component" value="Chromosome 4S"/>
</dbReference>
<evidence type="ECO:0000313" key="9">
    <source>
        <dbReference type="Proteomes" id="UP000186698"/>
    </source>
</evidence>
<dbReference type="GO" id="GO:0005737">
    <property type="term" value="C:cytoplasm"/>
    <property type="evidence" value="ECO:0000318"/>
    <property type="project" value="GO_Central"/>
</dbReference>
<dbReference type="CTD" id="108715487"/>
<dbReference type="RefSeq" id="XP_018116166.1">
    <property type="nucleotide sequence ID" value="XM_018260677.2"/>
</dbReference>
<keyword evidence="4" id="KW-0547">Nucleotide-binding</keyword>
<dbReference type="GO" id="GO:0035556">
    <property type="term" value="P:intracellular signal transduction"/>
    <property type="evidence" value="ECO:0007669"/>
    <property type="project" value="TreeGrafter"/>
</dbReference>
<dbReference type="GO" id="GO:0005634">
    <property type="term" value="C:nucleus"/>
    <property type="evidence" value="ECO:0007669"/>
    <property type="project" value="TreeGrafter"/>
</dbReference>
<feature type="domain" description="Protein kinase" evidence="8">
    <location>
        <begin position="490"/>
        <end position="745"/>
    </location>
</feature>
<dbReference type="PROSITE" id="PS50011">
    <property type="entry name" value="PROTEIN_KINASE_DOM"/>
    <property type="match status" value="1"/>
</dbReference>
<evidence type="ECO:0000256" key="1">
    <source>
        <dbReference type="ARBA" id="ARBA00006692"/>
    </source>
</evidence>
<feature type="region of interest" description="Disordered" evidence="7">
    <location>
        <begin position="164"/>
        <end position="222"/>
    </location>
</feature>
<dbReference type="Gene3D" id="1.10.510.10">
    <property type="entry name" value="Transferase(Phosphotransferase) domain 1"/>
    <property type="match status" value="1"/>
</dbReference>
<proteinExistence type="inferred from homology"/>
<dbReference type="FunFam" id="1.10.510.10:FF:000135">
    <property type="entry name" value="Putative myosin light chain kinase 3"/>
    <property type="match status" value="1"/>
</dbReference>
<accession>A0A8J0V737</accession>
<evidence type="ECO:0000256" key="4">
    <source>
        <dbReference type="ARBA" id="ARBA00022741"/>
    </source>
</evidence>
<feature type="compositionally biased region" description="Polar residues" evidence="7">
    <location>
        <begin position="318"/>
        <end position="339"/>
    </location>
</feature>
<feature type="compositionally biased region" description="Polar residues" evidence="7">
    <location>
        <begin position="212"/>
        <end position="222"/>
    </location>
</feature>
<dbReference type="SMART" id="SM00220">
    <property type="entry name" value="S_TKc"/>
    <property type="match status" value="1"/>
</dbReference>
<dbReference type="PANTHER" id="PTHR24342:SF20">
    <property type="entry name" value="MYOSIN LIGHT CHAIN KINASE, SMOOTH MUSCLE"/>
    <property type="match status" value="1"/>
</dbReference>
<dbReference type="GO" id="GO:0007165">
    <property type="term" value="P:signal transduction"/>
    <property type="evidence" value="ECO:0000318"/>
    <property type="project" value="GO_Central"/>
</dbReference>
<evidence type="ECO:0000256" key="2">
    <source>
        <dbReference type="ARBA" id="ARBA00022527"/>
    </source>
</evidence>
<evidence type="ECO:0000256" key="5">
    <source>
        <dbReference type="ARBA" id="ARBA00022777"/>
    </source>
</evidence>
<comment type="similarity">
    <text evidence="1">Belongs to the protein kinase superfamily. CAMK Ser/Thr protein kinase family.</text>
</comment>
<keyword evidence="3" id="KW-0808">Transferase</keyword>
<dbReference type="InterPro" id="IPR000719">
    <property type="entry name" value="Prot_kinase_dom"/>
</dbReference>
<dbReference type="SUPFAM" id="SSF56112">
    <property type="entry name" value="Protein kinase-like (PK-like)"/>
    <property type="match status" value="1"/>
</dbReference>
<evidence type="ECO:0000256" key="6">
    <source>
        <dbReference type="ARBA" id="ARBA00022840"/>
    </source>
</evidence>
<protein>
    <submittedName>
        <fullName evidence="10">Myosin light chain kinase 3 isoform X1</fullName>
    </submittedName>
</protein>
<dbReference type="GO" id="GO:0055003">
    <property type="term" value="P:cardiac myofibril assembly"/>
    <property type="evidence" value="ECO:0000318"/>
    <property type="project" value="GO_Central"/>
</dbReference>
<dbReference type="PROSITE" id="PS00108">
    <property type="entry name" value="PROTEIN_KINASE_ST"/>
    <property type="match status" value="1"/>
</dbReference>
<feature type="compositionally biased region" description="Basic and acidic residues" evidence="7">
    <location>
        <begin position="164"/>
        <end position="180"/>
    </location>
</feature>
<dbReference type="KEGG" id="xla:108715487"/>
<organism evidence="9 10">
    <name type="scientific">Xenopus laevis</name>
    <name type="common">African clawed frog</name>
    <dbReference type="NCBI Taxonomy" id="8355"/>
    <lineage>
        <taxon>Eukaryota</taxon>
        <taxon>Metazoa</taxon>
        <taxon>Chordata</taxon>
        <taxon>Craniata</taxon>
        <taxon>Vertebrata</taxon>
        <taxon>Euteleostomi</taxon>
        <taxon>Amphibia</taxon>
        <taxon>Batrachia</taxon>
        <taxon>Anura</taxon>
        <taxon>Pipoidea</taxon>
        <taxon>Pipidae</taxon>
        <taxon>Xenopodinae</taxon>
        <taxon>Xenopus</taxon>
        <taxon>Xenopus</taxon>
    </lineage>
</organism>
<dbReference type="GeneID" id="108715487"/>